<evidence type="ECO:0000256" key="1">
    <source>
        <dbReference type="PROSITE-ProRule" id="PRU00473"/>
    </source>
</evidence>
<dbReference type="PROSITE" id="PS51123">
    <property type="entry name" value="OMPA_2"/>
    <property type="match status" value="1"/>
</dbReference>
<evidence type="ECO:0000313" key="4">
    <source>
        <dbReference type="Proteomes" id="UP000448038"/>
    </source>
</evidence>
<dbReference type="SUPFAM" id="SSF103088">
    <property type="entry name" value="OmpA-like"/>
    <property type="match status" value="1"/>
</dbReference>
<organism evidence="3 4">
    <name type="scientific">Aliivibrio fischeri</name>
    <name type="common">Vibrio fischeri</name>
    <dbReference type="NCBI Taxonomy" id="668"/>
    <lineage>
        <taxon>Bacteria</taxon>
        <taxon>Pseudomonadati</taxon>
        <taxon>Pseudomonadota</taxon>
        <taxon>Gammaproteobacteria</taxon>
        <taxon>Vibrionales</taxon>
        <taxon>Vibrionaceae</taxon>
        <taxon>Aliivibrio</taxon>
    </lineage>
</organism>
<dbReference type="CDD" id="cd07185">
    <property type="entry name" value="OmpA_C-like"/>
    <property type="match status" value="1"/>
</dbReference>
<dbReference type="RefSeq" id="WP_155656032.1">
    <property type="nucleotide sequence ID" value="NZ_WOBN01000020.1"/>
</dbReference>
<reference evidence="3 4" key="1">
    <citation type="submission" date="2019-11" db="EMBL/GenBank/DDBJ databases">
        <title>Using colonization assays and comparative genomics to discover symbiosis behaviors and factors in Vibrio fischeri.</title>
        <authorList>
            <person name="Bongrand C."/>
            <person name="Moriano-Gutierrez S."/>
            <person name="Arevalo P."/>
            <person name="Mcfall-Ngai M."/>
            <person name="Visick K."/>
            <person name="Polz M.F."/>
            <person name="Ruby E.G."/>
        </authorList>
    </citation>
    <scope>NUCLEOTIDE SEQUENCE [LARGE SCALE GENOMIC DNA]</scope>
    <source>
        <strain evidence="4">emors.4.1</strain>
    </source>
</reference>
<gene>
    <name evidence="3" type="ORF">GNP88_12810</name>
</gene>
<dbReference type="GO" id="GO:0016020">
    <property type="term" value="C:membrane"/>
    <property type="evidence" value="ECO:0007669"/>
    <property type="project" value="UniProtKB-UniRule"/>
</dbReference>
<dbReference type="Gene3D" id="3.30.1330.60">
    <property type="entry name" value="OmpA-like domain"/>
    <property type="match status" value="1"/>
</dbReference>
<evidence type="ECO:0000259" key="2">
    <source>
        <dbReference type="PROSITE" id="PS51123"/>
    </source>
</evidence>
<accession>A0A844P4E9</accession>
<dbReference type="InterPro" id="IPR036737">
    <property type="entry name" value="OmpA-like_sf"/>
</dbReference>
<dbReference type="Pfam" id="PF00691">
    <property type="entry name" value="OmpA"/>
    <property type="match status" value="1"/>
</dbReference>
<evidence type="ECO:0000313" key="3">
    <source>
        <dbReference type="EMBL" id="MUK50046.1"/>
    </source>
</evidence>
<comment type="caution">
    <text evidence="3">The sequence shown here is derived from an EMBL/GenBank/DDBJ whole genome shotgun (WGS) entry which is preliminary data.</text>
</comment>
<keyword evidence="1" id="KW-0472">Membrane</keyword>
<name>A0A844P4E9_ALIFS</name>
<sequence length="1637" mass="183873">MTALKTYDHGVYLLGSYFDLHDNGRTKEFRTWHQSSDLTEANDLRNVRPIPFTPVLVYDTENPVLWGADKDGLLCQLGYFYEDAVPETVARKQTFLRHKAPLTVNELSESESYPLTFPPLNVIGQLAEKHTSVKSLNDALTDIYSNKLKLKNKKPIEFTISKIKVSQLAEPYKKPLTDEQNDYNAWYDKIKASKVTKIQGIITPVFHSIGVVFSSDLYVGAEVSLIQVKSKQDNSGEVEKVLATSFVIKPDPSDDKTNNPEDYKKITPSVVFNFDPTLIDDGYFLLRTRFWVEEYLDKQKEILEEGIDATFPDSVKQGQLKFEAKVKHPESETIQDVYTYELHEKVTFKPISGFGKLAMVCGDLISLEECLIYQYPTALPSYSDFMTQQGNTVALKGTGIATLGVASAVQKTAQSYAQGFATKGIGVFGDLSSQQIATSVAKNIWSKLTVEGVLPEPLTAGASFLFGLQSVKEARDAFTKAVKVTERVQRFNLTTAQTIERMARKSVINKTFMQNALKEMKENFQNQGASVSTRNLAASWFEGSAYTKLAKGLPIIDSIGSMYDFYQLVDKQGKLEKKSDEAQEDFDSATTDYLQKIVMVKAEADWAKQLSDAIKILNNDGKEQIARIITQGSRAIIHINFKFNSSELPNTGTTLRSDIDKVCEKIAELLKTHPDYRIQIDGHAGRIGSDKANKTIAEDRAKQVEQAILDKAKEDKTLPERIITLSHGNTQPISADSAKVDMNETGDDSALAEDRRVEISLLPPTYSLALPPSRTGMIDLEKVRQAKQAIDVGQDNNQKEQVLAVFNSLMGVAMLTPIAPVAAGVLLIKEGASIADSGLSFLDSILTEGAYKDFKAKYKNVNELNQLGKIHIEVLQQYRGFKVKIEQQLTKKEEVEAFLKANKTSEELQKRFLLRALALNGLIELLARISLGSSSNSDYKKELISDRVQDYIETYILNDNWEAPLTSYNTMAQNWLNRVRDDKTGASQARSFFVEYANKNKKATLDEATKHLVKRAKIQGTFNTGFPVQTSLYMDDKENGFVDFAKLFDNKAQDVKSDDIGFSRLLVLNDRDDDKSWMPYSEWKEEGKTNRITPFTRVKLQVVLTKDASEDAKKFFKATLSYGCDRGWLDVNGPQYQVLLSAKEVSDLTVCGASDNELISYYTQQLGDNYVADKEGTQTLTAVEFEPTYWFGEYEIPGLKPLFSGYSQWESFDSWKKDDKYKALSYFFKLNNNLLILDTLIVIPSSKGIEMQTIGSMGETLSEIKQMKNIASHMKYGIDDNNTYGLQCHSDGSVDTSTKPLYLFDGLGNQSAVINEADLLVESFVKANESTKGAGKKPYIEGHVTPLAALNIGNKFEWFDKQKPINSQQFNWGKEQSASIYVALLADKDNREDYKSIGFNLDKITMQLKLSIEEQDSIIGKADSKGKGPSYFSSVFHVMDINYELENIEKYSKGNTYKDIDSNYVEFDAQTEEKQSFVNFASQVLERVKGAPQSMLHVGTRTRKVYIMKFDLDYISPTGKKVKGLRPFGPILDDDTGEIYSSELRLFGLYQEGIDKSESKYFSGSPLAITLPESKSFYEGNLPWTQVGNKLDKVNISAQTKWESLQKKGKEEQKKWLKGWIKDKTETRSAPSEQGIS</sequence>
<dbReference type="Proteomes" id="UP000448038">
    <property type="component" value="Unassembled WGS sequence"/>
</dbReference>
<protein>
    <submittedName>
        <fullName evidence="3">OmpA family protein</fullName>
    </submittedName>
</protein>
<proteinExistence type="predicted"/>
<feature type="domain" description="OmpA-like" evidence="2">
    <location>
        <begin position="635"/>
        <end position="765"/>
    </location>
</feature>
<dbReference type="EMBL" id="WOBN01000020">
    <property type="protein sequence ID" value="MUK50046.1"/>
    <property type="molecule type" value="Genomic_DNA"/>
</dbReference>
<dbReference type="InterPro" id="IPR006665">
    <property type="entry name" value="OmpA-like"/>
</dbReference>